<comment type="caution">
    <text evidence="1">The sequence shown here is derived from an EMBL/GenBank/DDBJ whole genome shotgun (WGS) entry which is preliminary data.</text>
</comment>
<protein>
    <recommendedName>
        <fullName evidence="3">Lysine-specific metallo-endopeptidase domain-containing protein</fullName>
    </recommendedName>
</protein>
<proteinExistence type="predicted"/>
<evidence type="ECO:0000313" key="2">
    <source>
        <dbReference type="Proteomes" id="UP000447873"/>
    </source>
</evidence>
<gene>
    <name evidence="1" type="ORF">EG328_000884</name>
</gene>
<dbReference type="InterPro" id="IPR024079">
    <property type="entry name" value="MetalloPept_cat_dom_sf"/>
</dbReference>
<name>A0A8H3V2Z0_VENIN</name>
<sequence>MSSYLDYKYLFDKAIPSALSRAKLVFDAMLSLQVNDPVDKMAQLLFGSGKGGGSFDQAHGMNLDAISLSVIWYIIQVILWSVKIKESVVIFCGFSRFVLEQGVYIDRPNNIKITESEWQEFALDWGLVAIAEHIEYAQSLNGRSAKASAITFRLEYLARMQSRFMSDAAYCLFDDPNSERTINNCAARIDDFWQLAGQGPDKAFSSSLPMDAVNRALDSLLIHELSHAYYCGKTIDAEQKGLYGASGWKNACIMKNQGNADSIALFAAAVKLIKIGYVVNPDGSFYKA</sequence>
<evidence type="ECO:0008006" key="3">
    <source>
        <dbReference type="Google" id="ProtNLM"/>
    </source>
</evidence>
<reference evidence="1 2" key="1">
    <citation type="submission" date="2018-12" db="EMBL/GenBank/DDBJ databases">
        <title>Venturia inaequalis Genome Resource.</title>
        <authorList>
            <person name="Lichtner F.J."/>
        </authorList>
    </citation>
    <scope>NUCLEOTIDE SEQUENCE [LARGE SCALE GENOMIC DNA]</scope>
    <source>
        <strain evidence="1 2">120213</strain>
    </source>
</reference>
<dbReference type="Gene3D" id="3.40.390.10">
    <property type="entry name" value="Collagenase (Catalytic Domain)"/>
    <property type="match status" value="1"/>
</dbReference>
<dbReference type="AlphaFoldDB" id="A0A8H3V2Z0"/>
<dbReference type="Proteomes" id="UP000447873">
    <property type="component" value="Unassembled WGS sequence"/>
</dbReference>
<evidence type="ECO:0000313" key="1">
    <source>
        <dbReference type="EMBL" id="KAE9979399.1"/>
    </source>
</evidence>
<organism evidence="1 2">
    <name type="scientific">Venturia inaequalis</name>
    <name type="common">Apple scab fungus</name>
    <dbReference type="NCBI Taxonomy" id="5025"/>
    <lineage>
        <taxon>Eukaryota</taxon>
        <taxon>Fungi</taxon>
        <taxon>Dikarya</taxon>
        <taxon>Ascomycota</taxon>
        <taxon>Pezizomycotina</taxon>
        <taxon>Dothideomycetes</taxon>
        <taxon>Pleosporomycetidae</taxon>
        <taxon>Venturiales</taxon>
        <taxon>Venturiaceae</taxon>
        <taxon>Venturia</taxon>
    </lineage>
</organism>
<accession>A0A8H3V2Z0</accession>
<dbReference type="EMBL" id="WNWS01000119">
    <property type="protein sequence ID" value="KAE9979399.1"/>
    <property type="molecule type" value="Genomic_DNA"/>
</dbReference>
<dbReference type="GO" id="GO:0008237">
    <property type="term" value="F:metallopeptidase activity"/>
    <property type="evidence" value="ECO:0007669"/>
    <property type="project" value="InterPro"/>
</dbReference>